<dbReference type="GO" id="GO:0003824">
    <property type="term" value="F:catalytic activity"/>
    <property type="evidence" value="ECO:0007669"/>
    <property type="project" value="UniProtKB-ARBA"/>
</dbReference>
<dbReference type="InterPro" id="IPR000014">
    <property type="entry name" value="PAS"/>
</dbReference>
<dbReference type="FunFam" id="3.30.70.270:FF:000001">
    <property type="entry name" value="Diguanylate cyclase domain protein"/>
    <property type="match status" value="1"/>
</dbReference>
<dbReference type="Gene3D" id="2.130.10.10">
    <property type="entry name" value="YVTN repeat-like/Quinoprotein amine dehydrogenase"/>
    <property type="match status" value="3"/>
</dbReference>
<comment type="cofactor">
    <cofactor evidence="1">
        <name>Mg(2+)</name>
        <dbReference type="ChEBI" id="CHEBI:18420"/>
    </cofactor>
</comment>
<dbReference type="Gene3D" id="3.30.70.270">
    <property type="match status" value="1"/>
</dbReference>
<dbReference type="NCBIfam" id="TIGR00254">
    <property type="entry name" value="GGDEF"/>
    <property type="match status" value="1"/>
</dbReference>
<keyword evidence="7" id="KW-1185">Reference proteome</keyword>
<dbReference type="RefSeq" id="WP_008846176.1">
    <property type="nucleotide sequence ID" value="NZ_BAEN01000068.1"/>
</dbReference>
<dbReference type="SMART" id="SM00052">
    <property type="entry name" value="EAL"/>
    <property type="match status" value="1"/>
</dbReference>
<dbReference type="STRING" id="1127673.GLIP_3763"/>
<dbReference type="InterPro" id="IPR052155">
    <property type="entry name" value="Biofilm_reg_signaling"/>
</dbReference>
<feature type="domain" description="EAL" evidence="4">
    <location>
        <begin position="1264"/>
        <end position="1516"/>
    </location>
</feature>
<dbReference type="PROSITE" id="PS50887">
    <property type="entry name" value="GGDEF"/>
    <property type="match status" value="1"/>
</dbReference>
<dbReference type="SUPFAM" id="SSF141868">
    <property type="entry name" value="EAL domain-like"/>
    <property type="match status" value="1"/>
</dbReference>
<dbReference type="Pfam" id="PF08447">
    <property type="entry name" value="PAS_3"/>
    <property type="match status" value="1"/>
</dbReference>
<dbReference type="SUPFAM" id="SSF55073">
    <property type="entry name" value="Nucleotide cyclase"/>
    <property type="match status" value="1"/>
</dbReference>
<proteinExistence type="predicted"/>
<dbReference type="Pfam" id="PF00990">
    <property type="entry name" value="GGDEF"/>
    <property type="match status" value="1"/>
</dbReference>
<name>K6X700_9ALTE</name>
<keyword evidence="2" id="KW-1133">Transmembrane helix</keyword>
<dbReference type="SMART" id="SM00267">
    <property type="entry name" value="GGDEF"/>
    <property type="match status" value="1"/>
</dbReference>
<dbReference type="InterPro" id="IPR013655">
    <property type="entry name" value="PAS_fold_3"/>
</dbReference>
<dbReference type="NCBIfam" id="TIGR00229">
    <property type="entry name" value="sensory_box"/>
    <property type="match status" value="1"/>
</dbReference>
<feature type="domain" description="GGDEF" evidence="5">
    <location>
        <begin position="1122"/>
        <end position="1255"/>
    </location>
</feature>
<feature type="transmembrane region" description="Helical" evidence="2">
    <location>
        <begin position="797"/>
        <end position="819"/>
    </location>
</feature>
<dbReference type="PROSITE" id="PS50883">
    <property type="entry name" value="EAL"/>
    <property type="match status" value="1"/>
</dbReference>
<dbReference type="PANTHER" id="PTHR44757">
    <property type="entry name" value="DIGUANYLATE CYCLASE DGCP"/>
    <property type="match status" value="1"/>
</dbReference>
<comment type="caution">
    <text evidence="6">The sequence shown here is derived from an EMBL/GenBank/DDBJ whole genome shotgun (WGS) entry which is preliminary data.</text>
</comment>
<dbReference type="InterPro" id="IPR043128">
    <property type="entry name" value="Rev_trsase/Diguanyl_cyclase"/>
</dbReference>
<dbReference type="InterPro" id="IPR035919">
    <property type="entry name" value="EAL_sf"/>
</dbReference>
<reference evidence="6 7" key="1">
    <citation type="journal article" date="2017" name="Antonie Van Leeuwenhoek">
        <title>Rhizobium rhizosphaerae sp. nov., a novel species isolated from rice rhizosphere.</title>
        <authorList>
            <person name="Zhao J.J."/>
            <person name="Zhang J."/>
            <person name="Zhang R.J."/>
            <person name="Zhang C.W."/>
            <person name="Yin H.Q."/>
            <person name="Zhang X.X."/>
        </authorList>
    </citation>
    <scope>NUCLEOTIDE SEQUENCE [LARGE SCALE GENOMIC DNA]</scope>
    <source>
        <strain evidence="6 7">E3</strain>
    </source>
</reference>
<evidence type="ECO:0000313" key="7">
    <source>
        <dbReference type="Proteomes" id="UP000006334"/>
    </source>
</evidence>
<evidence type="ECO:0000259" key="3">
    <source>
        <dbReference type="PROSITE" id="PS50113"/>
    </source>
</evidence>
<dbReference type="Proteomes" id="UP000006334">
    <property type="component" value="Unassembled WGS sequence"/>
</dbReference>
<dbReference type="PROSITE" id="PS50113">
    <property type="entry name" value="PAC"/>
    <property type="match status" value="1"/>
</dbReference>
<dbReference type="InterPro" id="IPR013783">
    <property type="entry name" value="Ig-like_fold"/>
</dbReference>
<dbReference type="SUPFAM" id="SSF63829">
    <property type="entry name" value="Calcium-dependent phosphotriesterase"/>
    <property type="match status" value="3"/>
</dbReference>
<dbReference type="PANTHER" id="PTHR44757:SF2">
    <property type="entry name" value="BIOFILM ARCHITECTURE MAINTENANCE PROTEIN MBAA"/>
    <property type="match status" value="1"/>
</dbReference>
<dbReference type="eggNOG" id="COG5001">
    <property type="taxonomic scope" value="Bacteria"/>
</dbReference>
<gene>
    <name evidence="6" type="ORF">GLIP_3763</name>
</gene>
<dbReference type="InterPro" id="IPR001633">
    <property type="entry name" value="EAL_dom"/>
</dbReference>
<dbReference type="SUPFAM" id="SSF55785">
    <property type="entry name" value="PYP-like sensor domain (PAS domain)"/>
    <property type="match status" value="2"/>
</dbReference>
<dbReference type="Gene3D" id="3.20.20.450">
    <property type="entry name" value="EAL domain"/>
    <property type="match status" value="1"/>
</dbReference>
<dbReference type="Gene3D" id="3.30.450.20">
    <property type="entry name" value="PAS domain"/>
    <property type="match status" value="2"/>
</dbReference>
<dbReference type="Gene3D" id="2.60.40.10">
    <property type="entry name" value="Immunoglobulins"/>
    <property type="match status" value="1"/>
</dbReference>
<keyword evidence="2" id="KW-0472">Membrane</keyword>
<sequence>MFEKLKKRYAFIGLTCIRQLLNSGLFVLLLFGAISSASAAPLINEPKFIQLSTSQGLSQDTVNDLLIDSSGFLWVATQSGLNRFDGYRVVHFEGSQKQLADISIDTIFEDENKNIWVGTGRSGLFKIETSTGKTSLIESFVTQNSTWSDRVTDINQLANGQIIVATERSVYIVNSTLATASLLYQLPANKQEAKYKINTAQFLDGAVLLGRNDGLFLVDLASKQVQQIKLKGGLNSESINQLVLSADQTIWVGSNTGLFSLTVGENNQIQVSDHALDSPVLEIFETSNNTLYVGTNIGLFSYDPTSAQLQHYFSPIDSRQYLSSNNVTAVEMDRKGNLWIGSPFDGALYWSTQSVKFENVRQNREDEIQLSSNSVKSFAQFDEKGLWIGTSNGLNYYDLDEHELIGHWFTDDVVGAQSARIRDLETLGNNTLLLNTDSGLWAFDISTKAFSAANSNNKEAEKLLGSRLNSFAKDKSGVYWFSTPEKFYRYDAQSGEVSSIDTLNNTIDASASYGFLGASSHHQNLLWISEREQLWAYNTQTDSLQSVHKLERANMGQPVYPESVIEDDNGTLWIAYPGAGLVGLDATIYTPKYGYDKQNLLPSNMIYGIHLDQTGAIWMSSHAGLLKFDSTGPYLQQYGISQGLDGKEFNGLSHLVLLDNRLVYGSQKGLTVFDPLSFEVHDGNPPQVSITNIKLKSNSLEMPLVNLDKRVVSLAHRDAGLAIEFSTLAFEHQSTTQYQYRLDGADSYIYPATTDSQVTFPKLEPGHYVFSATAFDPITGSESEPATVFINVQYSPWLSPVAYAFYVLIFVSLVLFWWYRRDLQNKQVMAAHAQALESKNRLSLALSASNSNVWEWRSKTNQFYAPRICEELGYDYEDNLISFEQHVDLIHPEDTAIFASNWQSFKDKESDGLDVTYRLRSKLGEWFWYRDVGNEVVDKVGLERVVAGTYSNVTETVADREKVRLFGEAFKHTRDWVVIFNTQMVPVAVNTAFCEAFGINEDGDLKIQLTRLFKLDAEYPPRFWKKLSELNVTGHWKGEEQLVIDQGKVSNVLINMTSIASMRAHGEIDYYLMIMSDISEQKEAENELRRLANFDGLTDLPNRTLLLDRIKHGIDHAARHKSKMGVFFIDLDRFKQVNDSLGHKAGDELLIVVAQRLTNLLRQDDTVARLGGDEFVVMVEEVKHPDRLSILAQQLIDILEAPIQLGNQTVSVSSSVGIAIYPGDASTPEELLRNADLAMYHAKEQGRSQFQYFTEHMNEKAQERLLMENRLKKAHQSKVFINYYQPIVNITSGQVVGFELLMRWPEKDSMVPPDQFIPVAEELGLIENMTWDALERAMPVLSEWQSKGREIYLSVNLSARHFERQISIDHIVLLLEQYGLPVSSLRFEITESALMRDYERALEYMDSMRQHGFVIALDDFGTGYSSLKYLKEFPIQVLKVDKSFVDDIGNNKSNEALVLTTLRMAESLDMYCVAEGIEEKEQIDFFKRHGCHHLQGYYYSKPVPEEQTADLIAKSWLV</sequence>
<dbReference type="InterPro" id="IPR000700">
    <property type="entry name" value="PAS-assoc_C"/>
</dbReference>
<evidence type="ECO:0000259" key="4">
    <source>
        <dbReference type="PROSITE" id="PS50883"/>
    </source>
</evidence>
<dbReference type="EMBL" id="BAEN01000068">
    <property type="protein sequence ID" value="GAC16374.1"/>
    <property type="molecule type" value="Genomic_DNA"/>
</dbReference>
<dbReference type="Pfam" id="PF00563">
    <property type="entry name" value="EAL"/>
    <property type="match status" value="1"/>
</dbReference>
<dbReference type="InterPro" id="IPR011110">
    <property type="entry name" value="Reg_prop"/>
</dbReference>
<evidence type="ECO:0000313" key="6">
    <source>
        <dbReference type="EMBL" id="GAC16374.1"/>
    </source>
</evidence>
<dbReference type="InterPro" id="IPR035965">
    <property type="entry name" value="PAS-like_dom_sf"/>
</dbReference>
<keyword evidence="2" id="KW-0812">Transmembrane</keyword>
<accession>K6X700</accession>
<dbReference type="CDD" id="cd01949">
    <property type="entry name" value="GGDEF"/>
    <property type="match status" value="1"/>
</dbReference>
<dbReference type="InterPro" id="IPR000160">
    <property type="entry name" value="GGDEF_dom"/>
</dbReference>
<evidence type="ECO:0000256" key="1">
    <source>
        <dbReference type="ARBA" id="ARBA00001946"/>
    </source>
</evidence>
<dbReference type="CDD" id="cd01948">
    <property type="entry name" value="EAL"/>
    <property type="match status" value="1"/>
</dbReference>
<organism evidence="6 7">
    <name type="scientific">Aliiglaciecola lipolytica E3</name>
    <dbReference type="NCBI Taxonomy" id="1127673"/>
    <lineage>
        <taxon>Bacteria</taxon>
        <taxon>Pseudomonadati</taxon>
        <taxon>Pseudomonadota</taxon>
        <taxon>Gammaproteobacteria</taxon>
        <taxon>Alteromonadales</taxon>
        <taxon>Alteromonadaceae</taxon>
        <taxon>Aliiglaciecola</taxon>
    </lineage>
</organism>
<feature type="domain" description="PAC" evidence="3">
    <location>
        <begin position="1036"/>
        <end position="1090"/>
    </location>
</feature>
<dbReference type="InterPro" id="IPR015943">
    <property type="entry name" value="WD40/YVTN_repeat-like_dom_sf"/>
</dbReference>
<dbReference type="Pfam" id="PF07494">
    <property type="entry name" value="Reg_prop"/>
    <property type="match status" value="1"/>
</dbReference>
<evidence type="ECO:0000259" key="5">
    <source>
        <dbReference type="PROSITE" id="PS50887"/>
    </source>
</evidence>
<evidence type="ECO:0000256" key="2">
    <source>
        <dbReference type="SAM" id="Phobius"/>
    </source>
</evidence>
<protein>
    <submittedName>
        <fullName evidence="6">Uncharacterized protein</fullName>
    </submittedName>
</protein>
<dbReference type="InterPro" id="IPR029787">
    <property type="entry name" value="Nucleotide_cyclase"/>
</dbReference>
<dbReference type="OrthoDB" id="9804951at2"/>